<feature type="transmembrane region" description="Helical" evidence="13">
    <location>
        <begin position="389"/>
        <end position="411"/>
    </location>
</feature>
<evidence type="ECO:0000313" key="14">
    <source>
        <dbReference type="EMBL" id="KAK2075293.1"/>
    </source>
</evidence>
<accession>A0AAD9ICM2</accession>
<dbReference type="AlphaFoldDB" id="A0AAD9ICM2"/>
<feature type="transmembrane region" description="Helical" evidence="13">
    <location>
        <begin position="279"/>
        <end position="303"/>
    </location>
</feature>
<feature type="region of interest" description="Disordered" evidence="12">
    <location>
        <begin position="8"/>
        <end position="39"/>
    </location>
</feature>
<dbReference type="Proteomes" id="UP001217918">
    <property type="component" value="Unassembled WGS sequence"/>
</dbReference>
<dbReference type="GO" id="GO:0006811">
    <property type="term" value="P:monoatomic ion transport"/>
    <property type="evidence" value="ECO:0007669"/>
    <property type="project" value="UniProtKB-KW"/>
</dbReference>
<feature type="transmembrane region" description="Helical" evidence="13">
    <location>
        <begin position="193"/>
        <end position="216"/>
    </location>
</feature>
<dbReference type="EMBL" id="JAQQPM010000009">
    <property type="protein sequence ID" value="KAK2075293.1"/>
    <property type="molecule type" value="Genomic_DNA"/>
</dbReference>
<keyword evidence="5" id="KW-1003">Cell membrane</keyword>
<keyword evidence="4" id="KW-0813">Transport</keyword>
<protein>
    <recommendedName>
        <fullName evidence="3">Molybdate-anion transporter</fullName>
    </recommendedName>
    <alternativeName>
        <fullName evidence="10">Major facilitator superfamily domain-containing protein 5</fullName>
    </alternativeName>
    <alternativeName>
        <fullName evidence="11">Molybdate transporter 2 homolog</fullName>
    </alternativeName>
</protein>
<organism evidence="14 15">
    <name type="scientific">Phyllachora maydis</name>
    <dbReference type="NCBI Taxonomy" id="1825666"/>
    <lineage>
        <taxon>Eukaryota</taxon>
        <taxon>Fungi</taxon>
        <taxon>Dikarya</taxon>
        <taxon>Ascomycota</taxon>
        <taxon>Pezizomycotina</taxon>
        <taxon>Sordariomycetes</taxon>
        <taxon>Sordariomycetidae</taxon>
        <taxon>Phyllachorales</taxon>
        <taxon>Phyllachoraceae</taxon>
        <taxon>Phyllachora</taxon>
    </lineage>
</organism>
<proteinExistence type="predicted"/>
<evidence type="ECO:0000256" key="7">
    <source>
        <dbReference type="ARBA" id="ARBA00022989"/>
    </source>
</evidence>
<reference evidence="14" key="1">
    <citation type="journal article" date="2023" name="Mol. Plant Microbe Interact.">
        <title>Elucidating the Obligate Nature and Biological Capacity of an Invasive Fungal Corn Pathogen.</title>
        <authorList>
            <person name="MacCready J.S."/>
            <person name="Roggenkamp E.M."/>
            <person name="Gdanetz K."/>
            <person name="Chilvers M.I."/>
        </authorList>
    </citation>
    <scope>NUCLEOTIDE SEQUENCE</scope>
    <source>
        <strain evidence="14">PM02</strain>
    </source>
</reference>
<evidence type="ECO:0000256" key="8">
    <source>
        <dbReference type="ARBA" id="ARBA00023065"/>
    </source>
</evidence>
<feature type="transmembrane region" description="Helical" evidence="13">
    <location>
        <begin position="66"/>
        <end position="86"/>
    </location>
</feature>
<gene>
    <name evidence="14" type="ORF">P8C59_009432</name>
</gene>
<feature type="transmembrane region" description="Helical" evidence="13">
    <location>
        <begin position="228"/>
        <end position="247"/>
    </location>
</feature>
<comment type="subcellular location">
    <subcellularLocation>
        <location evidence="2">Cell membrane</location>
        <topology evidence="2">Multi-pass membrane protein</topology>
    </subcellularLocation>
</comment>
<feature type="transmembrane region" description="Helical" evidence="13">
    <location>
        <begin position="98"/>
        <end position="116"/>
    </location>
</feature>
<dbReference type="InterPro" id="IPR008509">
    <property type="entry name" value="MOT2/MFSD5"/>
</dbReference>
<dbReference type="GO" id="GO:0005886">
    <property type="term" value="C:plasma membrane"/>
    <property type="evidence" value="ECO:0007669"/>
    <property type="project" value="UniProtKB-SubCell"/>
</dbReference>
<dbReference type="Pfam" id="PF05631">
    <property type="entry name" value="MFS_5"/>
    <property type="match status" value="1"/>
</dbReference>
<feature type="transmembrane region" description="Helical" evidence="13">
    <location>
        <begin position="128"/>
        <end position="145"/>
    </location>
</feature>
<evidence type="ECO:0000256" key="9">
    <source>
        <dbReference type="ARBA" id="ARBA00023136"/>
    </source>
</evidence>
<keyword evidence="7 13" id="KW-1133">Transmembrane helix</keyword>
<evidence type="ECO:0000313" key="15">
    <source>
        <dbReference type="Proteomes" id="UP001217918"/>
    </source>
</evidence>
<evidence type="ECO:0000256" key="2">
    <source>
        <dbReference type="ARBA" id="ARBA00004651"/>
    </source>
</evidence>
<evidence type="ECO:0000256" key="5">
    <source>
        <dbReference type="ARBA" id="ARBA00022475"/>
    </source>
</evidence>
<keyword evidence="6 13" id="KW-0812">Transmembrane</keyword>
<dbReference type="SUPFAM" id="SSF103473">
    <property type="entry name" value="MFS general substrate transporter"/>
    <property type="match status" value="1"/>
</dbReference>
<dbReference type="PANTHER" id="PTHR23516:SF1">
    <property type="entry name" value="MOLYBDATE-ANION TRANSPORTER"/>
    <property type="match status" value="1"/>
</dbReference>
<feature type="transmembrane region" description="Helical" evidence="13">
    <location>
        <begin position="151"/>
        <end position="173"/>
    </location>
</feature>
<dbReference type="PANTHER" id="PTHR23516">
    <property type="entry name" value="SAM (S-ADENOSYL METHIONINE) TRANSPORTER"/>
    <property type="match status" value="1"/>
</dbReference>
<name>A0AAD9ICM2_9PEZI</name>
<evidence type="ECO:0000256" key="6">
    <source>
        <dbReference type="ARBA" id="ARBA00022692"/>
    </source>
</evidence>
<comment type="function">
    <text evidence="1">Mediates high-affinity intracellular uptake of the rare oligo-element molybdenum.</text>
</comment>
<keyword evidence="15" id="KW-1185">Reference proteome</keyword>
<dbReference type="GO" id="GO:0015098">
    <property type="term" value="F:molybdate ion transmembrane transporter activity"/>
    <property type="evidence" value="ECO:0007669"/>
    <property type="project" value="InterPro"/>
</dbReference>
<evidence type="ECO:0000256" key="3">
    <source>
        <dbReference type="ARBA" id="ARBA00021242"/>
    </source>
</evidence>
<evidence type="ECO:0000256" key="11">
    <source>
        <dbReference type="ARBA" id="ARBA00032555"/>
    </source>
</evidence>
<dbReference type="Gene3D" id="1.20.1250.20">
    <property type="entry name" value="MFS general substrate transporter like domains"/>
    <property type="match status" value="1"/>
</dbReference>
<evidence type="ECO:0000256" key="1">
    <source>
        <dbReference type="ARBA" id="ARBA00003019"/>
    </source>
</evidence>
<evidence type="ECO:0000256" key="13">
    <source>
        <dbReference type="SAM" id="Phobius"/>
    </source>
</evidence>
<feature type="transmembrane region" description="Helical" evidence="13">
    <location>
        <begin position="328"/>
        <end position="353"/>
    </location>
</feature>
<comment type="caution">
    <text evidence="14">The sequence shown here is derived from an EMBL/GenBank/DDBJ whole genome shotgun (WGS) entry which is preliminary data.</text>
</comment>
<feature type="compositionally biased region" description="Low complexity" evidence="12">
    <location>
        <begin position="17"/>
        <end position="30"/>
    </location>
</feature>
<evidence type="ECO:0000256" key="10">
    <source>
        <dbReference type="ARBA" id="ARBA00030646"/>
    </source>
</evidence>
<evidence type="ECO:0000256" key="12">
    <source>
        <dbReference type="SAM" id="MobiDB-lite"/>
    </source>
</evidence>
<dbReference type="InterPro" id="IPR036259">
    <property type="entry name" value="MFS_trans_sf"/>
</dbReference>
<keyword evidence="9 13" id="KW-0472">Membrane</keyword>
<keyword evidence="8" id="KW-0406">Ion transport</keyword>
<feature type="transmembrane region" description="Helical" evidence="13">
    <location>
        <begin position="365"/>
        <end position="383"/>
    </location>
</feature>
<evidence type="ECO:0000256" key="4">
    <source>
        <dbReference type="ARBA" id="ARBA00022448"/>
    </source>
</evidence>
<sequence length="477" mass="52047">MAFYQYMRSQGHERSKATSTATSKATYPAKSADEDSNPLEVGTRGHVSLCASEDASATARQFQREFYVVYALAVAADWLQGPHMYAMYRFEKDLPEKLVAVLYATGFVSAALSAPFAGELADRYGRRLACQVYCVTYTLACLSMISNNLMVLLLGRLFGGVSTTLLFSVFEAWMITDYHRRGLEDEAGGGDTLPLGTVFAHLTTISSTVAVLSGVLSDMLVTYLASRVWPFMASIVCCCLAWCLMRVNWRENYGVRSTNTYALTDIGSGIATIMKNRQILSLGIASCVFESSMYLFVFFWSAALEHARKASVLQDIGMDAGAQVDTRLPFGLIFSSFMCAMLTGSSVFSLSLASSGPARDMAASMLMLVLVMTSIGFSGSALLEHSEKHVFWAMCLIEACAGAYFPSISMLKSKAVEDGNRGRIYSLLRVPTNIIVVLAHAMDEEGAAHRNHVFLSLAGSPLSECKQTRGDWTLAIF</sequence>